<dbReference type="EMBL" id="WUQX01000001">
    <property type="protein sequence ID" value="MXP74103.1"/>
    <property type="molecule type" value="Genomic_DNA"/>
</dbReference>
<accession>A0A7X3MCW2</accession>
<dbReference type="Proteomes" id="UP000460412">
    <property type="component" value="Unassembled WGS sequence"/>
</dbReference>
<sequence>MNFRNIDINVGDMEDKVSIVANLLESDSDAQPDDIWNDGWTYELILVNNEEGSLLGKEIKLTFTDIIDSYEEKRTLTELPPLLESVWELSIVLDNEDNGKEYEVNQQIARTEAKINKIRVSPVAFTVDFDWKRQMKTETSIGANGETEAFEHAVNPPELMGVVLEDGTVLENITDFYNGHYTNEEFTQYQARGVFNQFIEYENVKELIFYAEGEIGMEAEKVYVSVK</sequence>
<keyword evidence="2" id="KW-1185">Reference proteome</keyword>
<dbReference type="AlphaFoldDB" id="A0A7X3MCW2"/>
<name>A0A7X3MCW2_9FIRM</name>
<reference evidence="1 2" key="1">
    <citation type="submission" date="2019-12" db="EMBL/GenBank/DDBJ databases">
        <title>Sporaefaciens musculi gen. nov., sp. nov., a novel bacterium isolated from the caecum of an obese mouse.</title>
        <authorList>
            <person name="Rasmussen T.S."/>
            <person name="Streidl T."/>
            <person name="Hitch T.C.A."/>
            <person name="Wortmann E."/>
            <person name="Deptula P."/>
            <person name="Hansen M."/>
            <person name="Nielsen D.S."/>
            <person name="Clavel T."/>
            <person name="Vogensen F.K."/>
        </authorList>
    </citation>
    <scope>NUCLEOTIDE SEQUENCE [LARGE SCALE GENOMIC DNA]</scope>
    <source>
        <strain evidence="1 2">WCA-9-b2</strain>
    </source>
</reference>
<organism evidence="1 2">
    <name type="scientific">Sporofaciens musculi</name>
    <dbReference type="NCBI Taxonomy" id="2681861"/>
    <lineage>
        <taxon>Bacteria</taxon>
        <taxon>Bacillati</taxon>
        <taxon>Bacillota</taxon>
        <taxon>Clostridia</taxon>
        <taxon>Lachnospirales</taxon>
        <taxon>Lachnospiraceae</taxon>
        <taxon>Sporofaciens</taxon>
    </lineage>
</organism>
<evidence type="ECO:0000313" key="1">
    <source>
        <dbReference type="EMBL" id="MXP74103.1"/>
    </source>
</evidence>
<evidence type="ECO:0000313" key="2">
    <source>
        <dbReference type="Proteomes" id="UP000460412"/>
    </source>
</evidence>
<gene>
    <name evidence="1" type="ORF">GN277_01220</name>
</gene>
<proteinExistence type="predicted"/>
<comment type="caution">
    <text evidence="1">The sequence shown here is derived from an EMBL/GenBank/DDBJ whole genome shotgun (WGS) entry which is preliminary data.</text>
</comment>
<protein>
    <submittedName>
        <fullName evidence="1">Uncharacterized protein</fullName>
    </submittedName>
</protein>